<dbReference type="Pfam" id="PF01810">
    <property type="entry name" value="LysE"/>
    <property type="match status" value="1"/>
</dbReference>
<keyword evidence="5 6" id="KW-0472">Membrane</keyword>
<dbReference type="PANTHER" id="PTHR30086">
    <property type="entry name" value="ARGININE EXPORTER PROTEIN ARGO"/>
    <property type="match status" value="1"/>
</dbReference>
<evidence type="ECO:0000256" key="2">
    <source>
        <dbReference type="ARBA" id="ARBA00022475"/>
    </source>
</evidence>
<dbReference type="GO" id="GO:0005886">
    <property type="term" value="C:plasma membrane"/>
    <property type="evidence" value="ECO:0007669"/>
    <property type="project" value="UniProtKB-SubCell"/>
</dbReference>
<evidence type="ECO:0000256" key="1">
    <source>
        <dbReference type="ARBA" id="ARBA00004651"/>
    </source>
</evidence>
<keyword evidence="3 6" id="KW-0812">Transmembrane</keyword>
<protein>
    <submittedName>
        <fullName evidence="7">Threonine export protein RhtC</fullName>
    </submittedName>
</protein>
<comment type="subcellular location">
    <subcellularLocation>
        <location evidence="1">Cell membrane</location>
        <topology evidence="1">Multi-pass membrane protein</topology>
    </subcellularLocation>
</comment>
<dbReference type="AlphaFoldDB" id="A0A6D0IKC5"/>
<evidence type="ECO:0000256" key="5">
    <source>
        <dbReference type="ARBA" id="ARBA00023136"/>
    </source>
</evidence>
<evidence type="ECO:0000256" key="3">
    <source>
        <dbReference type="ARBA" id="ARBA00022692"/>
    </source>
</evidence>
<evidence type="ECO:0000256" key="6">
    <source>
        <dbReference type="SAM" id="Phobius"/>
    </source>
</evidence>
<gene>
    <name evidence="7" type="primary">rhtC</name>
    <name evidence="7" type="ORF">GQA06_26425</name>
</gene>
<feature type="transmembrane region" description="Helical" evidence="6">
    <location>
        <begin position="38"/>
        <end position="63"/>
    </location>
</feature>
<accession>A0A6D0IKC5</accession>
<proteinExistence type="predicted"/>
<dbReference type="PANTHER" id="PTHR30086:SF19">
    <property type="entry name" value="THREONINE EFFLUX PROTEIN"/>
    <property type="match status" value="1"/>
</dbReference>
<comment type="caution">
    <text evidence="7">The sequence shown here is derived from an EMBL/GenBank/DDBJ whole genome shotgun (WGS) entry which is preliminary data.</text>
</comment>
<dbReference type="Proteomes" id="UP000430387">
    <property type="component" value="Unassembled WGS sequence"/>
</dbReference>
<dbReference type="EMBL" id="WTQJ01001621">
    <property type="protein sequence ID" value="MWR17310.1"/>
    <property type="molecule type" value="Genomic_DNA"/>
</dbReference>
<feature type="non-terminal residue" evidence="7">
    <location>
        <position position="153"/>
    </location>
</feature>
<dbReference type="NCBIfam" id="NF007591">
    <property type="entry name" value="PRK10229.1"/>
    <property type="match status" value="1"/>
</dbReference>
<sequence length="153" mass="16599">MLMLFLTVAMVHIVALMSPGPDFFFVSQTAVSRSRKEAMMGVLGITCGVMVWAGIALLGLHLIIEKMAWLHTLIMVGGGLYLCWMGYQMLRGALKKEAVSAPAPQIELAKSGRSFLKGLLTNLANPKAIIYFGSVFSLFVGDNVGTTARWGIF</sequence>
<organism evidence="7 8">
    <name type="scientific">Escherichia coli</name>
    <dbReference type="NCBI Taxonomy" id="562"/>
    <lineage>
        <taxon>Bacteria</taxon>
        <taxon>Pseudomonadati</taxon>
        <taxon>Pseudomonadota</taxon>
        <taxon>Gammaproteobacteria</taxon>
        <taxon>Enterobacterales</taxon>
        <taxon>Enterobacteriaceae</taxon>
        <taxon>Escherichia</taxon>
    </lineage>
</organism>
<evidence type="ECO:0000313" key="8">
    <source>
        <dbReference type="Proteomes" id="UP000430387"/>
    </source>
</evidence>
<evidence type="ECO:0000256" key="4">
    <source>
        <dbReference type="ARBA" id="ARBA00022989"/>
    </source>
</evidence>
<keyword evidence="4 6" id="KW-1133">Transmembrane helix</keyword>
<feature type="transmembrane region" description="Helical" evidence="6">
    <location>
        <begin position="69"/>
        <end position="87"/>
    </location>
</feature>
<feature type="transmembrane region" description="Helical" evidence="6">
    <location>
        <begin position="6"/>
        <end position="26"/>
    </location>
</feature>
<reference evidence="7 8" key="1">
    <citation type="submission" date="2019-12" db="EMBL/GenBank/DDBJ databases">
        <title>Enteriobacteria Tanzani isolates_8377-8380.</title>
        <authorList>
            <person name="Subbiah M."/>
            <person name="Call D."/>
        </authorList>
    </citation>
    <scope>NUCLEOTIDE SEQUENCE [LARGE SCALE GENOMIC DNA]</scope>
    <source>
        <strain evidence="7 8">8380wG1</strain>
    </source>
</reference>
<dbReference type="GO" id="GO:0015171">
    <property type="term" value="F:amino acid transmembrane transporter activity"/>
    <property type="evidence" value="ECO:0007669"/>
    <property type="project" value="TreeGrafter"/>
</dbReference>
<keyword evidence="2" id="KW-1003">Cell membrane</keyword>
<dbReference type="InterPro" id="IPR001123">
    <property type="entry name" value="LeuE-type"/>
</dbReference>
<evidence type="ECO:0000313" key="7">
    <source>
        <dbReference type="EMBL" id="MWR17310.1"/>
    </source>
</evidence>
<name>A0A6D0IKC5_ECOLX</name>